<dbReference type="AGR" id="MGI:2384919"/>
<evidence type="ECO:0000313" key="4">
    <source>
        <dbReference type="Proteomes" id="UP000000589"/>
    </source>
</evidence>
<proteinExistence type="evidence at transcript level"/>
<dbReference type="Ensembl" id="ENSMUST00000038772.13">
    <property type="protein sequence ID" value="ENSMUSP00000045258.8"/>
    <property type="gene ID" value="ENSMUSG00000034620.18"/>
</dbReference>
<reference evidence="2" key="4">
    <citation type="submission" date="2025-05" db="UniProtKB">
        <authorList>
            <consortium name="Ensembl"/>
        </authorList>
    </citation>
    <scope>IDENTIFICATION</scope>
    <source>
        <strain evidence="2">C57BL/6J</strain>
    </source>
</reference>
<organism evidence="1">
    <name type="scientific">Mus musculus</name>
    <name type="common">Mouse</name>
    <dbReference type="NCBI Taxonomy" id="10090"/>
    <lineage>
        <taxon>Eukaryota</taxon>
        <taxon>Metazoa</taxon>
        <taxon>Chordata</taxon>
        <taxon>Craniata</taxon>
        <taxon>Vertebrata</taxon>
        <taxon>Euteleostomi</taxon>
        <taxon>Mammalia</taxon>
        <taxon>Eutheria</taxon>
        <taxon>Euarchontoglires</taxon>
        <taxon>Glires</taxon>
        <taxon>Rodentia</taxon>
        <taxon>Myomorpha</taxon>
        <taxon>Muroidea</taxon>
        <taxon>Muridae</taxon>
        <taxon>Murinae</taxon>
        <taxon>Mus</taxon>
        <taxon>Mus</taxon>
    </lineage>
</organism>
<dbReference type="HOGENOM" id="CLU_2512058_0_0_1"/>
<evidence type="ECO:0000313" key="1">
    <source>
        <dbReference type="EMBL" id="AAH83125.1"/>
    </source>
</evidence>
<dbReference type="ExpressionAtlas" id="Q5XK09">
    <property type="expression patterns" value="baseline and differential"/>
</dbReference>
<evidence type="ECO:0000313" key="2">
    <source>
        <dbReference type="Ensembl" id="ENSMUSP00000045258.8"/>
    </source>
</evidence>
<protein>
    <submittedName>
        <fullName evidence="2">Ribitol xylosyltransferase 1</fullName>
    </submittedName>
    <submittedName>
        <fullName evidence="1">Tmem5 protein</fullName>
    </submittedName>
</protein>
<reference evidence="2 4" key="2">
    <citation type="journal article" date="2009" name="PLoS Biol.">
        <title>Lineage-specific biology revealed by a finished genome assembly of the mouse.</title>
        <authorList>
            <consortium name="Mouse Genome Sequencing Consortium"/>
            <person name="Church D.M."/>
            <person name="Goodstadt L."/>
            <person name="Hillier L.W."/>
            <person name="Zody M.C."/>
            <person name="Goldstein S."/>
            <person name="She X."/>
            <person name="Bult C.J."/>
            <person name="Agarwala R."/>
            <person name="Cherry J.L."/>
            <person name="DiCuccio M."/>
            <person name="Hlavina W."/>
            <person name="Kapustin Y."/>
            <person name="Meric P."/>
            <person name="Maglott D."/>
            <person name="Birtle Z."/>
            <person name="Marques A.C."/>
            <person name="Graves T."/>
            <person name="Zhou S."/>
            <person name="Teague B."/>
            <person name="Potamousis K."/>
            <person name="Churas C."/>
            <person name="Place M."/>
            <person name="Herschleb J."/>
            <person name="Runnheim R."/>
            <person name="Forrest D."/>
            <person name="Amos-Landgraf J."/>
            <person name="Schwartz D.C."/>
            <person name="Cheng Z."/>
            <person name="Lindblad-Toh K."/>
            <person name="Eichler E.E."/>
            <person name="Ponting C.P."/>
        </authorList>
    </citation>
    <scope>NUCLEOTIDE SEQUENCE [LARGE SCALE GENOMIC DNA]</scope>
    <source>
        <strain evidence="2 4">C57BL/6J</strain>
    </source>
</reference>
<sequence length="85" mass="9966">MRLTRTRLCSLLVALYCLFSIYAAYHVFFGRRRRPLGTTSRNSRKAAAAQAKERRGRVEYEIGEDSLLKIYLIGHLYKTRKQLQN</sequence>
<accession>Q5XK09</accession>
<reference evidence="1" key="1">
    <citation type="journal article" date="2004" name="Genome Res.">
        <title>The status, quality, and expansion of the NIH full-length cDNA project: the Mammalian Gene Collection (MGC).</title>
        <authorList>
            <consortium name="The MGC Project Team"/>
            <person name="Gerhard D.S."/>
            <person name="Wagner L."/>
            <person name="Feingold E.A."/>
            <person name="Shenmen C.M."/>
            <person name="Grouse L.H."/>
            <person name="Schuler G."/>
            <person name="Klein S.L."/>
            <person name="Old S."/>
            <person name="Rasooly R."/>
            <person name="Good P."/>
            <person name="Guyer M."/>
            <person name="Peck A.M."/>
            <person name="Derge J.G."/>
            <person name="Lipman D."/>
            <person name="Collins F.S."/>
            <person name="Jang W."/>
            <person name="Sherry S."/>
            <person name="Feolo M."/>
            <person name="Misquitta L."/>
            <person name="Lee E."/>
            <person name="Rotmistrovsky K."/>
            <person name="Greenhut S.F."/>
            <person name="Schaefer C.F."/>
            <person name="Buetow K."/>
            <person name="Bonner T.I."/>
            <person name="Haussler D."/>
            <person name="Kent J."/>
            <person name="Kiekhaus M."/>
            <person name="Furey T."/>
            <person name="Brent M."/>
            <person name="Prange C."/>
            <person name="Schreiber K."/>
            <person name="Shapiro N."/>
            <person name="Bhat N.K."/>
            <person name="Hopkins R.F."/>
            <person name="Hsie F."/>
            <person name="Driscoll T."/>
            <person name="Soares M.B."/>
            <person name="Casavant T.L."/>
            <person name="Scheetz T.E."/>
            <person name="Brown-stein M.J."/>
            <person name="Usdin T.B."/>
            <person name="Toshiyuki S."/>
            <person name="Carninci P."/>
            <person name="Piao Y."/>
            <person name="Dudekula D.B."/>
            <person name="Ko M.S."/>
            <person name="Kawakami K."/>
            <person name="Suzuki Y."/>
            <person name="Sugano S."/>
            <person name="Gruber C.E."/>
            <person name="Smith M.R."/>
            <person name="Simmons B."/>
            <person name="Moore T."/>
            <person name="Waterman R."/>
            <person name="Johnson S.L."/>
            <person name="Ruan Y."/>
            <person name="Wei C.L."/>
            <person name="Mathavan S."/>
            <person name="Gunaratne P.H."/>
            <person name="Wu J."/>
            <person name="Garcia A.M."/>
            <person name="Hulyk S.W."/>
            <person name="Fuh E."/>
            <person name="Yuan Y."/>
            <person name="Sneed A."/>
            <person name="Kowis C."/>
            <person name="Hodgson A."/>
            <person name="Muzny D.M."/>
            <person name="McPherson J."/>
            <person name="Gibbs R.A."/>
            <person name="Fahey J."/>
            <person name="Helton E."/>
            <person name="Ketteman M."/>
            <person name="Madan A."/>
            <person name="Rodrigues S."/>
            <person name="Sanchez A."/>
            <person name="Whiting M."/>
            <person name="Madari A."/>
            <person name="Young A.C."/>
            <person name="Wetherby K.D."/>
            <person name="Granite S.J."/>
            <person name="Kwong P.N."/>
            <person name="Brinkley C.P."/>
            <person name="Pearson R.L."/>
            <person name="Bouffard G.G."/>
            <person name="Blakesly R.W."/>
            <person name="Green E.D."/>
            <person name="Dickson M.C."/>
            <person name="Rodriguez A.C."/>
            <person name="Grimwood J."/>
            <person name="Schmutz J."/>
            <person name="Myers R.M."/>
            <person name="Butterfield Y.S."/>
            <person name="Griffith M."/>
            <person name="Griffith O.L."/>
            <person name="Krzywinski M.I."/>
            <person name="Liao N."/>
            <person name="Morin R."/>
            <person name="Morrin R."/>
            <person name="Palmquist D."/>
            <person name="Petrescu A.S."/>
            <person name="Skalska U."/>
            <person name="Smailus D.E."/>
            <person name="Stott J.M."/>
            <person name="Schnerch A."/>
            <person name="Schein J.E."/>
            <person name="Jones S.J."/>
            <person name="Holt R.A."/>
            <person name="Baross A."/>
            <person name="Marra M.A."/>
            <person name="Clifton S."/>
            <person name="Makowski K.A."/>
            <person name="Bosak S."/>
            <person name="Malek J."/>
        </authorList>
    </citation>
    <scope>NUCLEOTIDE SEQUENCE [LARGE SCALE MRNA]</scope>
    <source>
        <tissue evidence="1">Embryo</tissue>
    </source>
</reference>
<name>Q5XK09_MOUSE</name>
<dbReference type="Bgee" id="ENSMUSG00000034620">
    <property type="expression patterns" value="Expressed in ectoplacental cone and 255 other cell types or tissues"/>
</dbReference>
<dbReference type="AlphaFoldDB" id="Q5XK09"/>
<evidence type="ECO:0000313" key="3">
    <source>
        <dbReference type="MGI" id="MGI:2384919"/>
    </source>
</evidence>
<reference evidence="2" key="3">
    <citation type="journal article" date="2011" name="PLoS Biol.">
        <title>Modernizing reference genome assemblies.</title>
        <authorList>
            <person name="Church D.M."/>
            <person name="Schneider V.A."/>
            <person name="Graves T."/>
            <person name="Auger K."/>
            <person name="Cunningham F."/>
            <person name="Bouk N."/>
            <person name="Chen H.C."/>
            <person name="Agarwala R."/>
            <person name="McLaren W.M."/>
            <person name="Ritchie G.R."/>
            <person name="Albracht D."/>
            <person name="Kremitzki M."/>
            <person name="Rock S."/>
            <person name="Kotkiewicz H."/>
            <person name="Kremitzki C."/>
            <person name="Wollam A."/>
            <person name="Trani L."/>
            <person name="Fulton L."/>
            <person name="Fulton R."/>
            <person name="Matthews L."/>
            <person name="Whitehead S."/>
            <person name="Chow W."/>
            <person name="Torrance J."/>
            <person name="Dunn M."/>
            <person name="Harden G."/>
            <person name="Threadgold G."/>
            <person name="Wood J."/>
            <person name="Collins J."/>
            <person name="Heath P."/>
            <person name="Griffiths G."/>
            <person name="Pelan S."/>
            <person name="Grafham D."/>
            <person name="Eichler E.E."/>
            <person name="Weinstock G."/>
            <person name="Mardis E.R."/>
            <person name="Wilson R.K."/>
            <person name="Howe K."/>
            <person name="Flicek P."/>
            <person name="Hubbard T."/>
        </authorList>
    </citation>
    <scope>NUCLEOTIDE SEQUENCE [LARGE SCALE GENOMIC DNA]</scope>
    <source>
        <strain evidence="2">C57BL/6J</strain>
    </source>
</reference>
<dbReference type="VEuPathDB" id="HostDB:ENSMUSG00000034620"/>
<gene>
    <name evidence="2 3" type="primary">Rxylt1</name>
    <name evidence="1" type="synonym">Tmem5</name>
</gene>
<dbReference type="EMBL" id="BC083125">
    <property type="protein sequence ID" value="AAH83125.1"/>
    <property type="molecule type" value="mRNA"/>
</dbReference>
<dbReference type="SMR" id="Q5XK09"/>
<dbReference type="Antibodypedia" id="29125">
    <property type="antibodies" value="148 antibodies from 23 providers"/>
</dbReference>
<keyword evidence="4" id="KW-1185">Reference proteome</keyword>
<dbReference type="MGI" id="MGI:2384919">
    <property type="gene designation" value="Rxylt1"/>
</dbReference>
<dbReference type="GeneTree" id="ENSGT00390000003526"/>
<dbReference type="Proteomes" id="UP000000589">
    <property type="component" value="Chromosome 10"/>
</dbReference>